<proteinExistence type="predicted"/>
<feature type="non-terminal residue" evidence="1">
    <location>
        <position position="54"/>
    </location>
</feature>
<dbReference type="VEuPathDB" id="FungiDB:BCV72DRAFT_194923"/>
<accession>A0A1X0REK3</accession>
<dbReference type="EMBL" id="KV921866">
    <property type="protein sequence ID" value="ORE10351.1"/>
    <property type="molecule type" value="Genomic_DNA"/>
</dbReference>
<protein>
    <recommendedName>
        <fullName evidence="2">Tc1-like transposase DDE domain-containing protein</fullName>
    </recommendedName>
</protein>
<evidence type="ECO:0000313" key="1">
    <source>
        <dbReference type="EMBL" id="ORE10351.1"/>
    </source>
</evidence>
<dbReference type="AlphaFoldDB" id="A0A1X0REK3"/>
<gene>
    <name evidence="1" type="ORF">BCV72DRAFT_194923</name>
</gene>
<name>A0A1X0REK3_RHIZD</name>
<dbReference type="Proteomes" id="UP000242414">
    <property type="component" value="Unassembled WGS sequence"/>
</dbReference>
<evidence type="ECO:0008006" key="2">
    <source>
        <dbReference type="Google" id="ProtNLM"/>
    </source>
</evidence>
<reference evidence="1" key="1">
    <citation type="journal article" date="2016" name="Proc. Natl. Acad. Sci. U.S.A.">
        <title>Lipid metabolic changes in an early divergent fungus govern the establishment of a mutualistic symbiosis with endobacteria.</title>
        <authorList>
            <person name="Lastovetsky O.A."/>
            <person name="Gaspar M.L."/>
            <person name="Mondo S.J."/>
            <person name="LaButti K.M."/>
            <person name="Sandor L."/>
            <person name="Grigoriev I.V."/>
            <person name="Henry S.A."/>
            <person name="Pawlowska T.E."/>
        </authorList>
    </citation>
    <scope>NUCLEOTIDE SEQUENCE [LARGE SCALE GENOMIC DNA]</scope>
    <source>
        <strain evidence="1">ATCC 52814</strain>
    </source>
</reference>
<dbReference type="OrthoDB" id="2266637at2759"/>
<feature type="non-terminal residue" evidence="1">
    <location>
        <position position="1"/>
    </location>
</feature>
<sequence length="54" mass="6245">NAVDSNIFERGLISIYLSPYSPELNFIWMFWKVPKDQVRRGGLTEVETLSSRAI</sequence>
<organism evidence="1">
    <name type="scientific">Rhizopus microsporus var. microsporus</name>
    <dbReference type="NCBI Taxonomy" id="86635"/>
    <lineage>
        <taxon>Eukaryota</taxon>
        <taxon>Fungi</taxon>
        <taxon>Fungi incertae sedis</taxon>
        <taxon>Mucoromycota</taxon>
        <taxon>Mucoromycotina</taxon>
        <taxon>Mucoromycetes</taxon>
        <taxon>Mucorales</taxon>
        <taxon>Mucorineae</taxon>
        <taxon>Rhizopodaceae</taxon>
        <taxon>Rhizopus</taxon>
    </lineage>
</organism>